<sequence length="578" mass="59170">MKYSASASLALAVGASAASIKRDTCSYTLTSSGGQSSIVGQLDDGQLRILGNHPTATFTINNGETTDSKGRPCYLTSEANQYQCDTGMGATGGFAISADGTYSQSGSSVFYACPSSDIDYNIYTAPIAGQDKCVQIGLTASGCFAPSFSSSSAKLSTSASQQVPSSTLVSSTKASLSAPVSESSKASVVTATTTQQQTCAASTVTVAQTVVVTQTPSAKTIYVTSTAPGQTIEETQTQQQTAPAQTVVVTQTQTQQQTVPAETVVVTQTQQQSCAAPSTITVTQVQSAAGQTVHETQTQEETAPAQTVVVTQTQQQTCAAPSTVTLTQVQSAAPSTVTVTQVQSMTAISTKQVTATESIEVSSAPATTSQVQATTSAVSTPKASSASSIVSSVVSQASSVVSSATSKASATASASNSCPTNLDGTYSSPNLIIPVSSASPDKAYGTSYDGVVNSTVSSLFNFDIPASYASKTCSLVFLFPTQDMLETSSYTFSGTGAVDFKQLSATVTTSSTYNSIGSTETDFGSKTITPGSWTVVNTFACPAGQAISYEMTAGGSDTDLWWFEDYNPSPIGLFITTC</sequence>
<comment type="caution">
    <text evidence="3">The sequence shown here is derived from an EMBL/GenBank/DDBJ whole genome shotgun (WGS) entry which is preliminary data.</text>
</comment>
<feature type="domain" description="Ubiquitin 3 binding protein But2 C-terminal" evidence="1">
    <location>
        <begin position="428"/>
        <end position="568"/>
    </location>
</feature>
<reference evidence="3 4" key="1">
    <citation type="submission" date="2017-12" db="EMBL/GenBank/DDBJ databases">
        <title>Comparative genomics of Botrytis spp.</title>
        <authorList>
            <person name="Valero-Jimenez C.A."/>
            <person name="Tapia P."/>
            <person name="Veloso J."/>
            <person name="Silva-Moreno E."/>
            <person name="Staats M."/>
            <person name="Valdes J.H."/>
            <person name="Van Kan J.A.L."/>
        </authorList>
    </citation>
    <scope>NUCLEOTIDE SEQUENCE [LARGE SCALE GENOMIC DNA]</scope>
    <source>
        <strain evidence="3 4">Bp0003</strain>
    </source>
</reference>
<dbReference type="InterPro" id="IPR054508">
    <property type="entry name" value="PIR1-like_C"/>
</dbReference>
<dbReference type="AlphaFoldDB" id="A0A4Z1FHN3"/>
<dbReference type="PANTHER" id="PTHR39613:SF1">
    <property type="entry name" value="ANCHORED CELL WALL PROTEIN, PUTATIVE (AFU_ORTHOLOGUE AFUA_4G08960)-RELATED"/>
    <property type="match status" value="1"/>
</dbReference>
<evidence type="ECO:0000313" key="3">
    <source>
        <dbReference type="EMBL" id="TGO22769.1"/>
    </source>
</evidence>
<keyword evidence="4" id="KW-1185">Reference proteome</keyword>
<accession>A0A4Z1FHN3</accession>
<organism evidence="3 4">
    <name type="scientific">Botrytis paeoniae</name>
    <dbReference type="NCBI Taxonomy" id="278948"/>
    <lineage>
        <taxon>Eukaryota</taxon>
        <taxon>Fungi</taxon>
        <taxon>Dikarya</taxon>
        <taxon>Ascomycota</taxon>
        <taxon>Pezizomycotina</taxon>
        <taxon>Leotiomycetes</taxon>
        <taxon>Helotiales</taxon>
        <taxon>Sclerotiniaceae</taxon>
        <taxon>Botrytis</taxon>
    </lineage>
</organism>
<feature type="domain" description="Cell wall mannoprotein PIR1-like C-terminal" evidence="2">
    <location>
        <begin position="63"/>
        <end position="136"/>
    </location>
</feature>
<proteinExistence type="predicted"/>
<dbReference type="PANTHER" id="PTHR39613">
    <property type="entry name" value="ANCHORED CELL WALL PROTEIN, PUTATIVE (AFU_ORTHOLOGUE AFUA_4G08960)-RELATED"/>
    <property type="match status" value="1"/>
</dbReference>
<dbReference type="Proteomes" id="UP000297910">
    <property type="component" value="Unassembled WGS sequence"/>
</dbReference>
<dbReference type="InterPro" id="IPR018620">
    <property type="entry name" value="Ubiquitin3-bd_protein_But2_C"/>
</dbReference>
<evidence type="ECO:0000259" key="1">
    <source>
        <dbReference type="Pfam" id="PF09792"/>
    </source>
</evidence>
<evidence type="ECO:0000259" key="2">
    <source>
        <dbReference type="Pfam" id="PF22799"/>
    </source>
</evidence>
<dbReference type="Pfam" id="PF22799">
    <property type="entry name" value="PIR1-like_C"/>
    <property type="match status" value="1"/>
</dbReference>
<dbReference type="Pfam" id="PF09792">
    <property type="entry name" value="But2"/>
    <property type="match status" value="1"/>
</dbReference>
<evidence type="ECO:0000313" key="4">
    <source>
        <dbReference type="Proteomes" id="UP000297910"/>
    </source>
</evidence>
<name>A0A4Z1FHN3_9HELO</name>
<gene>
    <name evidence="3" type="ORF">BPAE_0155g00070</name>
</gene>
<dbReference type="EMBL" id="PQXI01000155">
    <property type="protein sequence ID" value="TGO22769.1"/>
    <property type="molecule type" value="Genomic_DNA"/>
</dbReference>
<protein>
    <submittedName>
        <fullName evidence="3">Uncharacterized protein</fullName>
    </submittedName>
</protein>